<evidence type="ECO:0000313" key="1">
    <source>
        <dbReference type="EMBL" id="SVD08336.1"/>
    </source>
</evidence>
<dbReference type="AlphaFoldDB" id="A0A382SEQ0"/>
<organism evidence="1">
    <name type="scientific">marine metagenome</name>
    <dbReference type="NCBI Taxonomy" id="408172"/>
    <lineage>
        <taxon>unclassified sequences</taxon>
        <taxon>metagenomes</taxon>
        <taxon>ecological metagenomes</taxon>
    </lineage>
</organism>
<proteinExistence type="predicted"/>
<feature type="non-terminal residue" evidence="1">
    <location>
        <position position="1"/>
    </location>
</feature>
<feature type="non-terminal residue" evidence="1">
    <location>
        <position position="42"/>
    </location>
</feature>
<gene>
    <name evidence="1" type="ORF">METZ01_LOCUS361190</name>
</gene>
<dbReference type="EMBL" id="UINC01128530">
    <property type="protein sequence ID" value="SVD08336.1"/>
    <property type="molecule type" value="Genomic_DNA"/>
</dbReference>
<reference evidence="1" key="1">
    <citation type="submission" date="2018-05" db="EMBL/GenBank/DDBJ databases">
        <authorList>
            <person name="Lanie J.A."/>
            <person name="Ng W.-L."/>
            <person name="Kazmierczak K.M."/>
            <person name="Andrzejewski T.M."/>
            <person name="Davidsen T.M."/>
            <person name="Wayne K.J."/>
            <person name="Tettelin H."/>
            <person name="Glass J.I."/>
            <person name="Rusch D."/>
            <person name="Podicherti R."/>
            <person name="Tsui H.-C.T."/>
            <person name="Winkler M.E."/>
        </authorList>
    </citation>
    <scope>NUCLEOTIDE SEQUENCE</scope>
</reference>
<name>A0A382SEQ0_9ZZZZ</name>
<sequence>FCGVTLCGQPDASGDTTSWWGWMPRSQRWLRSWRPRAAGWSS</sequence>
<accession>A0A382SEQ0</accession>
<protein>
    <submittedName>
        <fullName evidence="1">Uncharacterized protein</fullName>
    </submittedName>
</protein>